<dbReference type="Proteomes" id="UP000184363">
    <property type="component" value="Unassembled WGS sequence"/>
</dbReference>
<dbReference type="Pfam" id="PF08546">
    <property type="entry name" value="ApbA_C"/>
    <property type="match status" value="1"/>
</dbReference>
<accession>A0A1M6T976</accession>
<evidence type="ECO:0000256" key="2">
    <source>
        <dbReference type="ARBA" id="ARBA00004994"/>
    </source>
</evidence>
<dbReference type="GO" id="GO:0008677">
    <property type="term" value="F:2-dehydropantoate 2-reductase activity"/>
    <property type="evidence" value="ECO:0007669"/>
    <property type="project" value="UniProtKB-EC"/>
</dbReference>
<name>A0A1M6T976_PSETH</name>
<evidence type="ECO:0000256" key="10">
    <source>
        <dbReference type="ARBA" id="ARBA00048793"/>
    </source>
</evidence>
<feature type="domain" description="Ketopantoate reductase C-terminal" evidence="13">
    <location>
        <begin position="190"/>
        <end position="308"/>
    </location>
</feature>
<dbReference type="PANTHER" id="PTHR43765:SF2">
    <property type="entry name" value="2-DEHYDROPANTOATE 2-REDUCTASE"/>
    <property type="match status" value="1"/>
</dbReference>
<dbReference type="Gene3D" id="3.40.50.720">
    <property type="entry name" value="NAD(P)-binding Rossmann-like Domain"/>
    <property type="match status" value="1"/>
</dbReference>
<dbReference type="Pfam" id="PF02558">
    <property type="entry name" value="ApbA"/>
    <property type="match status" value="1"/>
</dbReference>
<evidence type="ECO:0000256" key="6">
    <source>
        <dbReference type="ARBA" id="ARBA00022655"/>
    </source>
</evidence>
<evidence type="ECO:0000313" key="15">
    <source>
        <dbReference type="Proteomes" id="UP000184363"/>
    </source>
</evidence>
<keyword evidence="8 11" id="KW-0560">Oxidoreductase</keyword>
<evidence type="ECO:0000256" key="5">
    <source>
        <dbReference type="ARBA" id="ARBA00019465"/>
    </source>
</evidence>
<evidence type="ECO:0000256" key="1">
    <source>
        <dbReference type="ARBA" id="ARBA00002919"/>
    </source>
</evidence>
<dbReference type="InterPro" id="IPR013752">
    <property type="entry name" value="KPA_reductase"/>
</dbReference>
<dbReference type="GO" id="GO:0050661">
    <property type="term" value="F:NADP binding"/>
    <property type="evidence" value="ECO:0007669"/>
    <property type="project" value="TreeGrafter"/>
</dbReference>
<dbReference type="Gene3D" id="1.10.1040.10">
    <property type="entry name" value="N-(1-d-carboxylethyl)-l-norvaline Dehydrogenase, domain 2"/>
    <property type="match status" value="1"/>
</dbReference>
<feature type="domain" description="Ketopantoate reductase N-terminal" evidence="12">
    <location>
        <begin position="4"/>
        <end position="145"/>
    </location>
</feature>
<dbReference type="GO" id="GO:0015940">
    <property type="term" value="P:pantothenate biosynthetic process"/>
    <property type="evidence" value="ECO:0007669"/>
    <property type="project" value="UniProtKB-UniPathway"/>
</dbReference>
<keyword evidence="6 11" id="KW-0566">Pantothenate biosynthesis</keyword>
<keyword evidence="7 11" id="KW-0521">NADP</keyword>
<evidence type="ECO:0000259" key="13">
    <source>
        <dbReference type="Pfam" id="PF08546"/>
    </source>
</evidence>
<comment type="pathway">
    <text evidence="2 11">Cofactor biosynthesis; (R)-pantothenate biosynthesis; (R)-pantoate from 3-methyl-2-oxobutanoate: step 2/2.</text>
</comment>
<organism evidence="14 15">
    <name type="scientific">Pseudonocardia thermophila</name>
    <dbReference type="NCBI Taxonomy" id="1848"/>
    <lineage>
        <taxon>Bacteria</taxon>
        <taxon>Bacillati</taxon>
        <taxon>Actinomycetota</taxon>
        <taxon>Actinomycetes</taxon>
        <taxon>Pseudonocardiales</taxon>
        <taxon>Pseudonocardiaceae</taxon>
        <taxon>Pseudonocardia</taxon>
    </lineage>
</organism>
<evidence type="ECO:0000256" key="8">
    <source>
        <dbReference type="ARBA" id="ARBA00023002"/>
    </source>
</evidence>
<dbReference type="InterPro" id="IPR013332">
    <property type="entry name" value="KPR_N"/>
</dbReference>
<dbReference type="EC" id="1.1.1.169" evidence="4 11"/>
<dbReference type="EMBL" id="FRAP01000007">
    <property type="protein sequence ID" value="SHK53520.1"/>
    <property type="molecule type" value="Genomic_DNA"/>
</dbReference>
<comment type="function">
    <text evidence="1 11">Catalyzes the NADPH-dependent reduction of ketopantoate into pantoic acid.</text>
</comment>
<dbReference type="InterPro" id="IPR003710">
    <property type="entry name" value="ApbA"/>
</dbReference>
<evidence type="ECO:0000256" key="4">
    <source>
        <dbReference type="ARBA" id="ARBA00013014"/>
    </source>
</evidence>
<comment type="catalytic activity">
    <reaction evidence="10 11">
        <text>(R)-pantoate + NADP(+) = 2-dehydropantoate + NADPH + H(+)</text>
        <dbReference type="Rhea" id="RHEA:16233"/>
        <dbReference type="ChEBI" id="CHEBI:11561"/>
        <dbReference type="ChEBI" id="CHEBI:15378"/>
        <dbReference type="ChEBI" id="CHEBI:15980"/>
        <dbReference type="ChEBI" id="CHEBI:57783"/>
        <dbReference type="ChEBI" id="CHEBI:58349"/>
        <dbReference type="EC" id="1.1.1.169"/>
    </reaction>
</comment>
<gene>
    <name evidence="14" type="ORF">SAMN05443637_107235</name>
</gene>
<evidence type="ECO:0000256" key="9">
    <source>
        <dbReference type="ARBA" id="ARBA00032024"/>
    </source>
</evidence>
<dbReference type="NCBIfam" id="TIGR00745">
    <property type="entry name" value="apbA_panE"/>
    <property type="match status" value="1"/>
</dbReference>
<dbReference type="GO" id="GO:0005737">
    <property type="term" value="C:cytoplasm"/>
    <property type="evidence" value="ECO:0007669"/>
    <property type="project" value="TreeGrafter"/>
</dbReference>
<dbReference type="PANTHER" id="PTHR43765">
    <property type="entry name" value="2-DEHYDROPANTOATE 2-REDUCTASE-RELATED"/>
    <property type="match status" value="1"/>
</dbReference>
<dbReference type="InterPro" id="IPR050838">
    <property type="entry name" value="Ketopantoate_reductase"/>
</dbReference>
<proteinExistence type="inferred from homology"/>
<dbReference type="OrthoDB" id="9793586at2"/>
<dbReference type="SUPFAM" id="SSF48179">
    <property type="entry name" value="6-phosphogluconate dehydrogenase C-terminal domain-like"/>
    <property type="match status" value="1"/>
</dbReference>
<dbReference type="AlphaFoldDB" id="A0A1M6T976"/>
<sequence length="313" mass="32054">MTRIGVLGAGGMGTAFAAHLARDGADVLLIGRGSAHVAALAERPLQVDPPDDEPWTVTVPVAAHAADVPGASIDVLLVLTKSYDLAEAMRTAAHVLAPDGVAVPLQNGLGTDARVADAVGDERTLVGTTTVGAQLQEPGRISLSAATAAGQTLTVLGRMGRGRAPLDRGVAVAGQLTKAGLPTEASTKVDELIWGKLALAAMSPVSAVPRVTVGAVWRSPEGRALVERMFDEVVAVAAAEGVHLDRAAAWAHAVKTYAGTGDHYTSMCTDVRLGRRTELADMAGAVRRLGEQHGVPVPAHAAVLDLLALSGVR</sequence>
<evidence type="ECO:0000256" key="11">
    <source>
        <dbReference type="RuleBase" id="RU362068"/>
    </source>
</evidence>
<protein>
    <recommendedName>
        <fullName evidence="5 11">2-dehydropantoate 2-reductase</fullName>
        <ecNumber evidence="4 11">1.1.1.169</ecNumber>
    </recommendedName>
    <alternativeName>
        <fullName evidence="9 11">Ketopantoate reductase</fullName>
    </alternativeName>
</protein>
<evidence type="ECO:0000259" key="12">
    <source>
        <dbReference type="Pfam" id="PF02558"/>
    </source>
</evidence>
<evidence type="ECO:0000313" key="14">
    <source>
        <dbReference type="EMBL" id="SHK53520.1"/>
    </source>
</evidence>
<dbReference type="STRING" id="1848.SAMN05443637_107235"/>
<dbReference type="InterPro" id="IPR013328">
    <property type="entry name" value="6PGD_dom2"/>
</dbReference>
<dbReference type="InterPro" id="IPR008927">
    <property type="entry name" value="6-PGluconate_DH-like_C_sf"/>
</dbReference>
<dbReference type="InterPro" id="IPR036291">
    <property type="entry name" value="NAD(P)-bd_dom_sf"/>
</dbReference>
<dbReference type="RefSeq" id="WP_159444896.1">
    <property type="nucleotide sequence ID" value="NZ_CALGVN010000056.1"/>
</dbReference>
<evidence type="ECO:0000256" key="7">
    <source>
        <dbReference type="ARBA" id="ARBA00022857"/>
    </source>
</evidence>
<reference evidence="14 15" key="1">
    <citation type="submission" date="2016-11" db="EMBL/GenBank/DDBJ databases">
        <authorList>
            <person name="Jaros S."/>
            <person name="Januszkiewicz K."/>
            <person name="Wedrychowicz H."/>
        </authorList>
    </citation>
    <scope>NUCLEOTIDE SEQUENCE [LARGE SCALE GENOMIC DNA]</scope>
    <source>
        <strain evidence="14 15">DSM 43832</strain>
    </source>
</reference>
<evidence type="ECO:0000256" key="3">
    <source>
        <dbReference type="ARBA" id="ARBA00007870"/>
    </source>
</evidence>
<dbReference type="UniPathway" id="UPA00028">
    <property type="reaction ID" value="UER00004"/>
</dbReference>
<dbReference type="SUPFAM" id="SSF51735">
    <property type="entry name" value="NAD(P)-binding Rossmann-fold domains"/>
    <property type="match status" value="1"/>
</dbReference>
<keyword evidence="15" id="KW-1185">Reference proteome</keyword>
<comment type="similarity">
    <text evidence="3 11">Belongs to the ketopantoate reductase family.</text>
</comment>